<feature type="transmembrane region" description="Helical" evidence="1">
    <location>
        <begin position="363"/>
        <end position="384"/>
    </location>
</feature>
<evidence type="ECO:0000313" key="4">
    <source>
        <dbReference type="RefSeq" id="XP_013789860.1"/>
    </source>
</evidence>
<dbReference type="InterPro" id="IPR027389">
    <property type="entry name" value="B_mannosylTrfase_Bre-3/Egh"/>
</dbReference>
<feature type="transmembrane region" description="Helical" evidence="1">
    <location>
        <begin position="20"/>
        <end position="43"/>
    </location>
</feature>
<feature type="domain" description="Glycosyltransferase 2-like" evidence="2">
    <location>
        <begin position="196"/>
        <end position="407"/>
    </location>
</feature>
<proteinExistence type="predicted"/>
<dbReference type="RefSeq" id="XP_013789860.1">
    <property type="nucleotide sequence ID" value="XM_013934406.2"/>
</dbReference>
<keyword evidence="1" id="KW-1133">Transmembrane helix</keyword>
<accession>A0ABM1BW75</accession>
<reference evidence="4 5" key="1">
    <citation type="submission" date="2025-05" db="UniProtKB">
        <authorList>
            <consortium name="RefSeq"/>
        </authorList>
    </citation>
    <scope>IDENTIFICATION</scope>
    <source>
        <tissue evidence="4 5">Muscle</tissue>
    </source>
</reference>
<dbReference type="RefSeq" id="XP_013789861.1">
    <property type="nucleotide sequence ID" value="XM_013934407.2"/>
</dbReference>
<evidence type="ECO:0000313" key="3">
    <source>
        <dbReference type="Proteomes" id="UP000694941"/>
    </source>
</evidence>
<evidence type="ECO:0000256" key="1">
    <source>
        <dbReference type="SAM" id="Phobius"/>
    </source>
</evidence>
<dbReference type="Proteomes" id="UP000694941">
    <property type="component" value="Unplaced"/>
</dbReference>
<dbReference type="GeneID" id="106473726"/>
<name>A0ABM1BW75_LIMPO</name>
<dbReference type="InterPro" id="IPR001173">
    <property type="entry name" value="Glyco_trans_2-like"/>
</dbReference>
<organism evidence="3 5">
    <name type="scientific">Limulus polyphemus</name>
    <name type="common">Atlantic horseshoe crab</name>
    <dbReference type="NCBI Taxonomy" id="6850"/>
    <lineage>
        <taxon>Eukaryota</taxon>
        <taxon>Metazoa</taxon>
        <taxon>Ecdysozoa</taxon>
        <taxon>Arthropoda</taxon>
        <taxon>Chelicerata</taxon>
        <taxon>Merostomata</taxon>
        <taxon>Xiphosura</taxon>
        <taxon>Limulidae</taxon>
        <taxon>Limulus</taxon>
    </lineage>
</organism>
<evidence type="ECO:0000313" key="5">
    <source>
        <dbReference type="RefSeq" id="XP_013789861.1"/>
    </source>
</evidence>
<gene>
    <name evidence="4 5" type="primary">LOC106473726</name>
</gene>
<dbReference type="PANTHER" id="PTHR16779">
    <property type="entry name" value="BETA-1,4-MANNOSYLTRANSFERASE EGH"/>
    <property type="match status" value="1"/>
</dbReference>
<feature type="transmembrane region" description="Helical" evidence="1">
    <location>
        <begin position="390"/>
        <end position="411"/>
    </location>
</feature>
<dbReference type="InterPro" id="IPR029044">
    <property type="entry name" value="Nucleotide-diphossugar_trans"/>
</dbReference>
<dbReference type="SUPFAM" id="SSF53448">
    <property type="entry name" value="Nucleotide-diphospho-sugar transferases"/>
    <property type="match status" value="1"/>
</dbReference>
<protein>
    <submittedName>
        <fullName evidence="4 5">Beta-1,4-mannosyltransferase egh-like</fullName>
    </submittedName>
</protein>
<evidence type="ECO:0000259" key="2">
    <source>
        <dbReference type="Pfam" id="PF13632"/>
    </source>
</evidence>
<keyword evidence="1" id="KW-0472">Membrane</keyword>
<feature type="transmembrane region" description="Helical" evidence="1">
    <location>
        <begin position="423"/>
        <end position="450"/>
    </location>
</feature>
<dbReference type="PANTHER" id="PTHR16779:SF1">
    <property type="entry name" value="BETA-1,4-MANNOSYLTRANSFERASE EGH"/>
    <property type="match status" value="1"/>
</dbReference>
<sequence>MSWNCIQARTMILNSRTKHLLHCFLCFAVIITFEIFTGGIHLWTFEFDNIDPIQKYGYIGSSILYLLRILTLLALPQCVFNFLGLVVYNAFPDKVQLKGSPLLAPFICVRTVTRGDYPELVKTNVTRNMNICFDIGMENFMIEVVSDKPVNLPKHPRIRELVVPSTYRSKSGALYKARALQYCLEDDVNILSDTDWIVHLDEETLLTENSLRGIMNFVFDGTHKFGQGLITYANENVVNWVTTLADCFRVADDMGKLRFQLQTYHRPLFGWKGSYVVTQAGAERKVSFDNGLDGSVAEDCFFAMMAYKEGYTFDFIQGEMWEKSPFSFWDFLQQRKRWMQGIFLVVHSPAIPFRNKIFLSLSLYSWITVPLSTSNLVLAGLYPIPCWQVLNVICAFVGAMNIYMYIFGVIKSFSLYRLGFFKFVFFVVGALCTIPFNIIIENIAVIWGFFGNKYRFYVVNKEIKPPVTV</sequence>
<feature type="transmembrane region" description="Helical" evidence="1">
    <location>
        <begin position="63"/>
        <end position="88"/>
    </location>
</feature>
<keyword evidence="3" id="KW-1185">Reference proteome</keyword>
<dbReference type="Pfam" id="PF13632">
    <property type="entry name" value="Glyco_trans_2_3"/>
    <property type="match status" value="1"/>
</dbReference>
<keyword evidence="1" id="KW-0812">Transmembrane</keyword>